<organism evidence="2 3">
    <name type="scientific">Devosia lucknowensis</name>
    <dbReference type="NCBI Taxonomy" id="1096929"/>
    <lineage>
        <taxon>Bacteria</taxon>
        <taxon>Pseudomonadati</taxon>
        <taxon>Pseudomonadota</taxon>
        <taxon>Alphaproteobacteria</taxon>
        <taxon>Hyphomicrobiales</taxon>
        <taxon>Devosiaceae</taxon>
        <taxon>Devosia</taxon>
    </lineage>
</organism>
<reference evidence="3" key="1">
    <citation type="submission" date="2017-04" db="EMBL/GenBank/DDBJ databases">
        <authorList>
            <person name="Varghese N."/>
            <person name="Submissions S."/>
        </authorList>
    </citation>
    <scope>NUCLEOTIDE SEQUENCE [LARGE SCALE GENOMIC DNA]</scope>
</reference>
<feature type="domain" description="Flavodoxin-like fold" evidence="1">
    <location>
        <begin position="5"/>
        <end position="163"/>
    </location>
</feature>
<keyword evidence="3" id="KW-1185">Reference proteome</keyword>
<protein>
    <submittedName>
        <fullName evidence="2">FMN-dependent NADH-azoreductase</fullName>
    </submittedName>
</protein>
<dbReference type="RefSeq" id="WP_086470628.1">
    <property type="nucleotide sequence ID" value="NZ_FXWK01000001.1"/>
</dbReference>
<dbReference type="InterPro" id="IPR003680">
    <property type="entry name" value="Flavodoxin_fold"/>
</dbReference>
<name>A0A1Y6FLX8_9HYPH</name>
<accession>A0A1Y6FLX8</accession>
<dbReference type="SUPFAM" id="SSF52218">
    <property type="entry name" value="Flavoproteins"/>
    <property type="match status" value="1"/>
</dbReference>
<dbReference type="OrthoDB" id="9787136at2"/>
<dbReference type="InterPro" id="IPR029039">
    <property type="entry name" value="Flavoprotein-like_sf"/>
</dbReference>
<gene>
    <name evidence="2" type="ORF">SAMN06295905_2406</name>
</gene>
<proteinExistence type="predicted"/>
<evidence type="ECO:0000259" key="1">
    <source>
        <dbReference type="Pfam" id="PF02525"/>
    </source>
</evidence>
<evidence type="ECO:0000313" key="2">
    <source>
        <dbReference type="EMBL" id="SMQ75727.1"/>
    </source>
</evidence>
<dbReference type="Pfam" id="PF02525">
    <property type="entry name" value="Flavodoxin_2"/>
    <property type="match status" value="1"/>
</dbReference>
<dbReference type="InterPro" id="IPR050104">
    <property type="entry name" value="FMN-dep_NADH:Q_OxRdtase_AzoR1"/>
</dbReference>
<dbReference type="PANTHER" id="PTHR43741:SF4">
    <property type="entry name" value="FMN-DEPENDENT NADH:QUINONE OXIDOREDUCTASE"/>
    <property type="match status" value="1"/>
</dbReference>
<dbReference type="EMBL" id="FXWK01000001">
    <property type="protein sequence ID" value="SMQ75727.1"/>
    <property type="molecule type" value="Genomic_DNA"/>
</dbReference>
<dbReference type="Gene3D" id="3.40.50.360">
    <property type="match status" value="1"/>
</dbReference>
<dbReference type="AlphaFoldDB" id="A0A1Y6FLX8"/>
<dbReference type="Proteomes" id="UP000194474">
    <property type="component" value="Unassembled WGS sequence"/>
</dbReference>
<evidence type="ECO:0000313" key="3">
    <source>
        <dbReference type="Proteomes" id="UP000194474"/>
    </source>
</evidence>
<sequence length="219" mass="23496">MSSLFRLDASIRQDGSFTRDIADRLVAAAARPDLSITIRDLGNAPLPSTAWAGAVFGPYTPADQRTPEQVEGLTLAATIADELLASDAYIFAVPLYNYGVSQHFKAWIDLLLTDARFAPGTESPIAGRPARLIVAKGGGYGPQAPRHGWDHATGWYMRMLVDVLKLEVELIECELTLADVTPAMESLRPQAAQNLAAAQARAEEHGRSLSARLTIAAAA</sequence>
<dbReference type="PANTHER" id="PTHR43741">
    <property type="entry name" value="FMN-DEPENDENT NADH-AZOREDUCTASE 1"/>
    <property type="match status" value="1"/>
</dbReference>